<sequence>MASGKDRPSYDPRQSNGAARRAVRKWLRDQRLPCAICGQPIDYSLPAGDPWSFECDEIVPVSLGGSPFDRDNVQATHRICNQKRGNKTMAELRGQGSRSLSVRRSGRW</sequence>
<feature type="domain" description="HNH nuclease" evidence="2">
    <location>
        <begin position="22"/>
        <end position="82"/>
    </location>
</feature>
<evidence type="ECO:0000256" key="1">
    <source>
        <dbReference type="SAM" id="MobiDB-lite"/>
    </source>
</evidence>
<gene>
    <name evidence="3" type="ORF">ATTO_12570</name>
</gene>
<dbReference type="GO" id="GO:0008270">
    <property type="term" value="F:zinc ion binding"/>
    <property type="evidence" value="ECO:0007669"/>
    <property type="project" value="InterPro"/>
</dbReference>
<feature type="region of interest" description="Disordered" evidence="1">
    <location>
        <begin position="1"/>
        <end position="22"/>
    </location>
</feature>
<organism evidence="3 4">
    <name type="scientific">Leptogranulimonas caecicola</name>
    <dbReference type="NCBI Taxonomy" id="2894156"/>
    <lineage>
        <taxon>Bacteria</taxon>
        <taxon>Bacillati</taxon>
        <taxon>Actinomycetota</taxon>
        <taxon>Coriobacteriia</taxon>
        <taxon>Coriobacteriales</taxon>
        <taxon>Kribbibacteriaceae</taxon>
        <taxon>Leptogranulimonas</taxon>
    </lineage>
</organism>
<name>A0AAU9D2K9_9ACTN</name>
<evidence type="ECO:0000259" key="2">
    <source>
        <dbReference type="SMART" id="SM00507"/>
    </source>
</evidence>
<evidence type="ECO:0000313" key="3">
    <source>
        <dbReference type="EMBL" id="BDC91385.1"/>
    </source>
</evidence>
<dbReference type="KEGG" id="lcal:ATTO_12570"/>
<dbReference type="GO" id="GO:0003676">
    <property type="term" value="F:nucleic acid binding"/>
    <property type="evidence" value="ECO:0007669"/>
    <property type="project" value="InterPro"/>
</dbReference>
<dbReference type="InterPro" id="IPR002711">
    <property type="entry name" value="HNH"/>
</dbReference>
<dbReference type="Gene3D" id="1.10.30.50">
    <property type="match status" value="1"/>
</dbReference>
<dbReference type="SMART" id="SM00507">
    <property type="entry name" value="HNHc"/>
    <property type="match status" value="1"/>
</dbReference>
<dbReference type="GO" id="GO:0004519">
    <property type="term" value="F:endonuclease activity"/>
    <property type="evidence" value="ECO:0007669"/>
    <property type="project" value="InterPro"/>
</dbReference>
<dbReference type="Proteomes" id="UP001431186">
    <property type="component" value="Chromosome"/>
</dbReference>
<dbReference type="RefSeq" id="WP_265591395.1">
    <property type="nucleotide sequence ID" value="NZ_AP025285.1"/>
</dbReference>
<dbReference type="InterPro" id="IPR003615">
    <property type="entry name" value="HNH_nuc"/>
</dbReference>
<dbReference type="Pfam" id="PF01844">
    <property type="entry name" value="HNH"/>
    <property type="match status" value="1"/>
</dbReference>
<reference evidence="3" key="1">
    <citation type="submission" date="2021-11" db="EMBL/GenBank/DDBJ databases">
        <title>Complete genome sequence of Atopobiaceae bacterium TOC12.</title>
        <authorList>
            <person name="Morinaga K."/>
            <person name="Kusada H."/>
            <person name="Tamaki H."/>
        </authorList>
    </citation>
    <scope>NUCLEOTIDE SEQUENCE</scope>
    <source>
        <strain evidence="3">TOC12</strain>
    </source>
</reference>
<dbReference type="AlphaFoldDB" id="A0AAU9D2K9"/>
<proteinExistence type="predicted"/>
<accession>A0AAU9D2K9</accession>
<protein>
    <recommendedName>
        <fullName evidence="2">HNH nuclease domain-containing protein</fullName>
    </recommendedName>
</protein>
<feature type="compositionally biased region" description="Basic and acidic residues" evidence="1">
    <location>
        <begin position="1"/>
        <end position="10"/>
    </location>
</feature>
<keyword evidence="4" id="KW-1185">Reference proteome</keyword>
<dbReference type="EMBL" id="AP025285">
    <property type="protein sequence ID" value="BDC91385.1"/>
    <property type="molecule type" value="Genomic_DNA"/>
</dbReference>
<evidence type="ECO:0000313" key="4">
    <source>
        <dbReference type="Proteomes" id="UP001431186"/>
    </source>
</evidence>